<proteinExistence type="predicted"/>
<organism evidence="2 3">
    <name type="scientific">Hyunsoonleella pacifica</name>
    <dbReference type="NCBI Taxonomy" id="1080224"/>
    <lineage>
        <taxon>Bacteria</taxon>
        <taxon>Pseudomonadati</taxon>
        <taxon>Bacteroidota</taxon>
        <taxon>Flavobacteriia</taxon>
        <taxon>Flavobacteriales</taxon>
        <taxon>Flavobacteriaceae</taxon>
    </lineage>
</organism>
<keyword evidence="1" id="KW-0472">Membrane</keyword>
<evidence type="ECO:0000313" key="3">
    <source>
        <dbReference type="Proteomes" id="UP000292372"/>
    </source>
</evidence>
<evidence type="ECO:0000256" key="1">
    <source>
        <dbReference type="SAM" id="Phobius"/>
    </source>
</evidence>
<feature type="transmembrane region" description="Helical" evidence="1">
    <location>
        <begin position="7"/>
        <end position="25"/>
    </location>
</feature>
<accession>A0A4Q9FKZ6</accession>
<protein>
    <recommendedName>
        <fullName evidence="4">DUF2933 domain-containing protein</fullName>
    </recommendedName>
</protein>
<dbReference type="RefSeq" id="WP_118505000.1">
    <property type="nucleotide sequence ID" value="NZ_BMEE01000002.1"/>
</dbReference>
<sequence>MKSHTLWMILGCVLPLLLIFIAPSIGMGENISLFIFIILMFGCHLLMPHHKHNHDKENNNKPQL</sequence>
<evidence type="ECO:0000313" key="2">
    <source>
        <dbReference type="EMBL" id="TBN14363.1"/>
    </source>
</evidence>
<comment type="caution">
    <text evidence="2">The sequence shown here is derived from an EMBL/GenBank/DDBJ whole genome shotgun (WGS) entry which is preliminary data.</text>
</comment>
<gene>
    <name evidence="2" type="ORF">EYD46_12370</name>
</gene>
<dbReference type="OrthoDB" id="1449788at2"/>
<dbReference type="AlphaFoldDB" id="A0A4Q9FKZ6"/>
<keyword evidence="1" id="KW-1133">Transmembrane helix</keyword>
<evidence type="ECO:0008006" key="4">
    <source>
        <dbReference type="Google" id="ProtNLM"/>
    </source>
</evidence>
<reference evidence="2 3" key="1">
    <citation type="journal article" date="2015" name="Int. J. Syst. Evol. Microbiol.">
        <title>Hyunsoonleella pacifica sp. nov., isolated from seawater of South Pacific Gyre.</title>
        <authorList>
            <person name="Gao X."/>
            <person name="Zhang Z."/>
            <person name="Dai X."/>
            <person name="Zhang X.H."/>
        </authorList>
    </citation>
    <scope>NUCLEOTIDE SEQUENCE [LARGE SCALE GENOMIC DNA]</scope>
    <source>
        <strain evidence="2 3">SW033</strain>
    </source>
</reference>
<keyword evidence="1" id="KW-0812">Transmembrane</keyword>
<dbReference type="Proteomes" id="UP000292372">
    <property type="component" value="Unassembled WGS sequence"/>
</dbReference>
<feature type="transmembrane region" description="Helical" evidence="1">
    <location>
        <begin position="31"/>
        <end position="47"/>
    </location>
</feature>
<name>A0A4Q9FKZ6_9FLAO</name>
<keyword evidence="3" id="KW-1185">Reference proteome</keyword>
<dbReference type="EMBL" id="SIRS01000005">
    <property type="protein sequence ID" value="TBN14363.1"/>
    <property type="molecule type" value="Genomic_DNA"/>
</dbReference>